<evidence type="ECO:0000256" key="9">
    <source>
        <dbReference type="ARBA" id="ARBA00023136"/>
    </source>
</evidence>
<name>A0A4Q1KL77_9SPHN</name>
<dbReference type="RefSeq" id="WP_129403426.1">
    <property type="nucleotide sequence ID" value="NZ_SBKP01000003.1"/>
</dbReference>
<dbReference type="Proteomes" id="UP000290958">
    <property type="component" value="Unassembled WGS sequence"/>
</dbReference>
<reference evidence="12" key="1">
    <citation type="submission" date="2019-01" db="EMBL/GenBank/DDBJ databases">
        <title>Cytophagaceae bacterium strain CAR-16.</title>
        <authorList>
            <person name="Chen W.-M."/>
        </authorList>
    </citation>
    <scope>NUCLEOTIDE SEQUENCE [LARGE SCALE GENOMIC DNA]</scope>
    <source>
        <strain evidence="12">CHR27</strain>
    </source>
</reference>
<comment type="caution">
    <text evidence="11">The sequence shown here is derived from an EMBL/GenBank/DDBJ whole genome shotgun (WGS) entry which is preliminary data.</text>
</comment>
<dbReference type="EMBL" id="SBKP01000003">
    <property type="protein sequence ID" value="RXR29889.1"/>
    <property type="molecule type" value="Genomic_DNA"/>
</dbReference>
<evidence type="ECO:0000259" key="10">
    <source>
        <dbReference type="Pfam" id="PF21687"/>
    </source>
</evidence>
<protein>
    <recommendedName>
        <fullName evidence="10">T2SS protein K first SAM-like domain-containing protein</fullName>
    </recommendedName>
</protein>
<keyword evidence="3" id="KW-0813">Transport</keyword>
<keyword evidence="8" id="KW-1133">Transmembrane helix</keyword>
<dbReference type="InterPro" id="IPR005628">
    <property type="entry name" value="GspK"/>
</dbReference>
<evidence type="ECO:0000256" key="1">
    <source>
        <dbReference type="ARBA" id="ARBA00004533"/>
    </source>
</evidence>
<keyword evidence="6" id="KW-0812">Transmembrane</keyword>
<sequence>MASILVFALIALMVIEGSRGTIVAASAEADRARAGAAAEAGLAIALRDLVNGGPGGAVPIDGRVRRLRFGDAALAIAIQDERGKIPLNALERRQAQRMFAELGLTGERLDVATDSFLDWIDEDEDPRPNGAERAYYAPMRIHPRDGGLRSVAEVALIRGVGKALADRLESVATVHYGVGSFEPAHASLMAIRVIEGEEGGAIDLLNRQRELAGQRTALEIGQQGALVGRPLTIEVEARLGQTARARLRQIVILTGRAASPYALKERY</sequence>
<accession>A0A4Q1KL77</accession>
<evidence type="ECO:0000313" key="12">
    <source>
        <dbReference type="Proteomes" id="UP000290958"/>
    </source>
</evidence>
<dbReference type="InterPro" id="IPR038072">
    <property type="entry name" value="GspK_central_sf"/>
</dbReference>
<comment type="similarity">
    <text evidence="2">Belongs to the GSP K family.</text>
</comment>
<evidence type="ECO:0000256" key="2">
    <source>
        <dbReference type="ARBA" id="ARBA00007246"/>
    </source>
</evidence>
<comment type="subcellular location">
    <subcellularLocation>
        <location evidence="1">Cell inner membrane</location>
    </subcellularLocation>
</comment>
<dbReference type="Gene3D" id="1.10.40.60">
    <property type="entry name" value="EpsJ-like"/>
    <property type="match status" value="1"/>
</dbReference>
<dbReference type="OrthoDB" id="9788973at2"/>
<proteinExistence type="inferred from homology"/>
<evidence type="ECO:0000256" key="7">
    <source>
        <dbReference type="ARBA" id="ARBA00022927"/>
    </source>
</evidence>
<keyword evidence="4" id="KW-1003">Cell membrane</keyword>
<dbReference type="InterPro" id="IPR049031">
    <property type="entry name" value="T2SSK_SAM-like_1st"/>
</dbReference>
<dbReference type="PANTHER" id="PTHR38831:SF2">
    <property type="entry name" value="TYPE II SECRETION SYSTEM PROTEIN K"/>
    <property type="match status" value="1"/>
</dbReference>
<evidence type="ECO:0000313" key="11">
    <source>
        <dbReference type="EMBL" id="RXR29889.1"/>
    </source>
</evidence>
<evidence type="ECO:0000256" key="5">
    <source>
        <dbReference type="ARBA" id="ARBA00022519"/>
    </source>
</evidence>
<dbReference type="AlphaFoldDB" id="A0A4Q1KL77"/>
<gene>
    <name evidence="11" type="ORF">EQG66_04955</name>
</gene>
<dbReference type="GO" id="GO:0005886">
    <property type="term" value="C:plasma membrane"/>
    <property type="evidence" value="ECO:0007669"/>
    <property type="project" value="UniProtKB-SubCell"/>
</dbReference>
<dbReference type="GO" id="GO:0009306">
    <property type="term" value="P:protein secretion"/>
    <property type="evidence" value="ECO:0007669"/>
    <property type="project" value="InterPro"/>
</dbReference>
<evidence type="ECO:0000256" key="3">
    <source>
        <dbReference type="ARBA" id="ARBA00022448"/>
    </source>
</evidence>
<keyword evidence="12" id="KW-1185">Reference proteome</keyword>
<dbReference type="PANTHER" id="PTHR38831">
    <property type="entry name" value="TYPE II SECRETION SYSTEM PROTEIN K"/>
    <property type="match status" value="1"/>
</dbReference>
<feature type="domain" description="T2SS protein K first SAM-like" evidence="10">
    <location>
        <begin position="87"/>
        <end position="174"/>
    </location>
</feature>
<keyword evidence="5" id="KW-0997">Cell inner membrane</keyword>
<keyword evidence="9" id="KW-0472">Membrane</keyword>
<dbReference type="SUPFAM" id="SSF158544">
    <property type="entry name" value="GspK insert domain-like"/>
    <property type="match status" value="1"/>
</dbReference>
<keyword evidence="7" id="KW-0653">Protein transport</keyword>
<dbReference type="Pfam" id="PF21687">
    <property type="entry name" value="T2SSK_1st"/>
    <property type="match status" value="1"/>
</dbReference>
<organism evidence="11 12">
    <name type="scientific">Sphingobium fluviale</name>
    <dbReference type="NCBI Taxonomy" id="2506423"/>
    <lineage>
        <taxon>Bacteria</taxon>
        <taxon>Pseudomonadati</taxon>
        <taxon>Pseudomonadota</taxon>
        <taxon>Alphaproteobacteria</taxon>
        <taxon>Sphingomonadales</taxon>
        <taxon>Sphingomonadaceae</taxon>
        <taxon>Sphingobium</taxon>
    </lineage>
</organism>
<evidence type="ECO:0000256" key="6">
    <source>
        <dbReference type="ARBA" id="ARBA00022692"/>
    </source>
</evidence>
<evidence type="ECO:0000256" key="4">
    <source>
        <dbReference type="ARBA" id="ARBA00022475"/>
    </source>
</evidence>
<evidence type="ECO:0000256" key="8">
    <source>
        <dbReference type="ARBA" id="ARBA00022989"/>
    </source>
</evidence>